<dbReference type="InterPro" id="IPR001123">
    <property type="entry name" value="LeuE-type"/>
</dbReference>
<feature type="transmembrane region" description="Helical" evidence="6">
    <location>
        <begin position="164"/>
        <end position="184"/>
    </location>
</feature>
<dbReference type="Proteomes" id="UP000619355">
    <property type="component" value="Unassembled WGS sequence"/>
</dbReference>
<proteinExistence type="predicted"/>
<dbReference type="PANTHER" id="PTHR30086">
    <property type="entry name" value="ARGININE EXPORTER PROTEIN ARGO"/>
    <property type="match status" value="1"/>
</dbReference>
<dbReference type="EMBL" id="BNBF01000026">
    <property type="protein sequence ID" value="GHG70397.1"/>
    <property type="molecule type" value="Genomic_DNA"/>
</dbReference>
<dbReference type="PIRSF" id="PIRSF006324">
    <property type="entry name" value="LeuE"/>
    <property type="match status" value="1"/>
</dbReference>
<dbReference type="PANTHER" id="PTHR30086:SF20">
    <property type="entry name" value="ARGININE EXPORTER PROTEIN ARGO-RELATED"/>
    <property type="match status" value="1"/>
</dbReference>
<keyword evidence="3 6" id="KW-0812">Transmembrane</keyword>
<keyword evidence="5 6" id="KW-0472">Membrane</keyword>
<gene>
    <name evidence="7" type="ORF">GCM10018980_65030</name>
</gene>
<evidence type="ECO:0000256" key="6">
    <source>
        <dbReference type="SAM" id="Phobius"/>
    </source>
</evidence>
<evidence type="ECO:0000256" key="4">
    <source>
        <dbReference type="ARBA" id="ARBA00022989"/>
    </source>
</evidence>
<evidence type="ECO:0000313" key="7">
    <source>
        <dbReference type="EMBL" id="GHG70397.1"/>
    </source>
</evidence>
<sequence>MPAAVAAVFHDGMPSPDRLAAFAALSLLLIVVPGPSVLFVVGRALAHGRRAALTTVAGNTLGAYVLVVAVALGIGALVERSVLVFTALKLAGAAYLVFLGAKAWRQRGSLRSAVAESGPPRGGLRTLGEGFAVGVANPKTMVFFAAVLPQFVDRSRGHVPAQMLLLGLVFNAIALVCDGVWGLAASSARDWFARSPRRLSAVGGAGGLTMIGLGVTVALTGRGD</sequence>
<keyword evidence="4 6" id="KW-1133">Transmembrane helix</keyword>
<comment type="caution">
    <text evidence="7">The sequence shown here is derived from an EMBL/GenBank/DDBJ whole genome shotgun (WGS) entry which is preliminary data.</text>
</comment>
<feature type="transmembrane region" description="Helical" evidence="6">
    <location>
        <begin position="53"/>
        <end position="76"/>
    </location>
</feature>
<evidence type="ECO:0000256" key="3">
    <source>
        <dbReference type="ARBA" id="ARBA00022692"/>
    </source>
</evidence>
<keyword evidence="8" id="KW-1185">Reference proteome</keyword>
<name>A0A919F2A3_9ACTN</name>
<dbReference type="AlphaFoldDB" id="A0A919F2A3"/>
<accession>A0A919F2A3</accession>
<feature type="transmembrane region" description="Helical" evidence="6">
    <location>
        <begin position="199"/>
        <end position="219"/>
    </location>
</feature>
<organism evidence="7 8">
    <name type="scientific">Streptomyces capoamus</name>
    <dbReference type="NCBI Taxonomy" id="68183"/>
    <lineage>
        <taxon>Bacteria</taxon>
        <taxon>Bacillati</taxon>
        <taxon>Actinomycetota</taxon>
        <taxon>Actinomycetes</taxon>
        <taxon>Kitasatosporales</taxon>
        <taxon>Streptomycetaceae</taxon>
        <taxon>Streptomyces</taxon>
    </lineage>
</organism>
<dbReference type="GO" id="GO:0005886">
    <property type="term" value="C:plasma membrane"/>
    <property type="evidence" value="ECO:0007669"/>
    <property type="project" value="UniProtKB-SubCell"/>
</dbReference>
<evidence type="ECO:0000256" key="1">
    <source>
        <dbReference type="ARBA" id="ARBA00004651"/>
    </source>
</evidence>
<feature type="transmembrane region" description="Helical" evidence="6">
    <location>
        <begin position="82"/>
        <end position="101"/>
    </location>
</feature>
<feature type="transmembrane region" description="Helical" evidence="6">
    <location>
        <begin position="20"/>
        <end position="41"/>
    </location>
</feature>
<evidence type="ECO:0000256" key="5">
    <source>
        <dbReference type="ARBA" id="ARBA00023136"/>
    </source>
</evidence>
<keyword evidence="2" id="KW-1003">Cell membrane</keyword>
<dbReference type="Pfam" id="PF01810">
    <property type="entry name" value="LysE"/>
    <property type="match status" value="1"/>
</dbReference>
<protein>
    <submittedName>
        <fullName evidence="7">Lysine transporter LysE</fullName>
    </submittedName>
</protein>
<dbReference type="GO" id="GO:0015171">
    <property type="term" value="F:amino acid transmembrane transporter activity"/>
    <property type="evidence" value="ECO:0007669"/>
    <property type="project" value="TreeGrafter"/>
</dbReference>
<evidence type="ECO:0000256" key="2">
    <source>
        <dbReference type="ARBA" id="ARBA00022475"/>
    </source>
</evidence>
<comment type="subcellular location">
    <subcellularLocation>
        <location evidence="1">Cell membrane</location>
        <topology evidence="1">Multi-pass membrane protein</topology>
    </subcellularLocation>
</comment>
<evidence type="ECO:0000313" key="8">
    <source>
        <dbReference type="Proteomes" id="UP000619355"/>
    </source>
</evidence>
<reference evidence="8" key="1">
    <citation type="journal article" date="2019" name="Int. J. Syst. Evol. Microbiol.">
        <title>The Global Catalogue of Microorganisms (GCM) 10K type strain sequencing project: providing services to taxonomists for standard genome sequencing and annotation.</title>
        <authorList>
            <consortium name="The Broad Institute Genomics Platform"/>
            <consortium name="The Broad Institute Genome Sequencing Center for Infectious Disease"/>
            <person name="Wu L."/>
            <person name="Ma J."/>
        </authorList>
    </citation>
    <scope>NUCLEOTIDE SEQUENCE [LARGE SCALE GENOMIC DNA]</scope>
    <source>
        <strain evidence="8">JCM 4253</strain>
    </source>
</reference>